<dbReference type="CDD" id="cd22823">
    <property type="entry name" value="Gal_Rha_Lectin"/>
    <property type="match status" value="1"/>
</dbReference>
<dbReference type="Proteomes" id="UP001162001">
    <property type="component" value="Segment"/>
</dbReference>
<gene>
    <name evidence="2" type="ORF">Fadolivirus_1_791</name>
</gene>
<organism evidence="2 3">
    <name type="scientific">Fadolivirus FV1/VV64</name>
    <dbReference type="NCBI Taxonomy" id="3070911"/>
    <lineage>
        <taxon>Viruses</taxon>
        <taxon>Varidnaviria</taxon>
        <taxon>Bamfordvirae</taxon>
        <taxon>Nucleocytoviricota</taxon>
        <taxon>Megaviricetes</taxon>
        <taxon>Imitervirales</taxon>
        <taxon>Mimiviridae</taxon>
        <taxon>Klosneuvirinae</taxon>
        <taxon>Fadolivirus</taxon>
        <taxon>Fadolivirus algeromassiliense</taxon>
    </lineage>
</organism>
<accession>A0A7D3UVL0</accession>
<reference evidence="2 3" key="1">
    <citation type="submission" date="2020-04" db="EMBL/GenBank/DDBJ databases">
        <title>Advantages and limits of metagenomic assembly and binning of a giant virus.</title>
        <authorList>
            <person name="Schulz F."/>
            <person name="Andreani J."/>
            <person name="Francis R."/>
            <person name="Boudjemaa H."/>
            <person name="Bou Khalil J.Y."/>
            <person name="Lee J."/>
            <person name="La Scola B."/>
            <person name="Woyke T."/>
        </authorList>
    </citation>
    <scope>NUCLEOTIDE SEQUENCE [LARGE SCALE GENOMIC DNA]</scope>
    <source>
        <strain evidence="2 3">FV1/VV64</strain>
    </source>
</reference>
<name>A0A7D3UVL0_9VIRU</name>
<evidence type="ECO:0000256" key="1">
    <source>
        <dbReference type="SAM" id="Phobius"/>
    </source>
</evidence>
<proteinExistence type="predicted"/>
<dbReference type="EMBL" id="MT418680">
    <property type="protein sequence ID" value="QKF94249.1"/>
    <property type="molecule type" value="Genomic_DNA"/>
</dbReference>
<evidence type="ECO:0000313" key="2">
    <source>
        <dbReference type="EMBL" id="QKF94249.1"/>
    </source>
</evidence>
<keyword evidence="1" id="KW-0472">Membrane</keyword>
<feature type="transmembrane region" description="Helical" evidence="1">
    <location>
        <begin position="230"/>
        <end position="250"/>
    </location>
</feature>
<evidence type="ECO:0000313" key="3">
    <source>
        <dbReference type="Proteomes" id="UP001162001"/>
    </source>
</evidence>
<sequence length="327" mass="35661">MSNIANIGNIETNIDCGTQKIKIKNITSKDPTNCSVSKIGNKINELCDGKKSCKVINNMLDCPGIDIGITYGCMDDIGADITGSINIKNITTPGDIDISSSIKTNIQSSINQENLEQFINDSMKNSISYKFNNMEYNQSSENIQYRAEKLISGNQTYDDNKSETSVINIVKNQEDKPTTVNMSESQPASEMKLYTMDSKMDAGHANIEQLLSETSQSQNPVIAFIDKYKFWIIVGLVVIVLLFISIAYFYGSSGTKTKSTPTTSGGSASYQMSEIGISPPSDYVMPELPKFIQDIKNAAKPQNIGNNNLSSSPLITDIQLSASTGNA</sequence>
<protein>
    <submittedName>
        <fullName evidence="2">Uncharacterized protein</fullName>
    </submittedName>
</protein>
<keyword evidence="1" id="KW-0812">Transmembrane</keyword>
<keyword evidence="1" id="KW-1133">Transmembrane helix</keyword>
<keyword evidence="3" id="KW-1185">Reference proteome</keyword>